<dbReference type="AlphaFoldDB" id="A0A0N5BQ13"/>
<name>A0A0N5BQ13_STREA</name>
<keyword evidence="1" id="KW-1185">Reference proteome</keyword>
<evidence type="ECO:0000313" key="2">
    <source>
        <dbReference type="WBParaSite" id="SPAL_0000798750.1"/>
    </source>
</evidence>
<reference evidence="2" key="1">
    <citation type="submission" date="2017-02" db="UniProtKB">
        <authorList>
            <consortium name="WormBaseParasite"/>
        </authorList>
    </citation>
    <scope>IDENTIFICATION</scope>
</reference>
<proteinExistence type="predicted"/>
<sequence length="94" mass="10962">MKNITVPESKACHEILKAYRGIGRYYTEGSFYYREIYSKVLTNKIYNSYVSPDKGALFYIGDCACTDYTCTSFKAVCIYTYWFGWKVYGNHSMC</sequence>
<accession>A0A0N5BQ13</accession>
<dbReference type="Proteomes" id="UP000046392">
    <property type="component" value="Unplaced"/>
</dbReference>
<dbReference type="WBParaSite" id="SPAL_0000798750.1">
    <property type="protein sequence ID" value="SPAL_0000798750.1"/>
    <property type="gene ID" value="SPAL_0000798750"/>
</dbReference>
<organism evidence="1 2">
    <name type="scientific">Strongyloides papillosus</name>
    <name type="common">Intestinal threadworm</name>
    <dbReference type="NCBI Taxonomy" id="174720"/>
    <lineage>
        <taxon>Eukaryota</taxon>
        <taxon>Metazoa</taxon>
        <taxon>Ecdysozoa</taxon>
        <taxon>Nematoda</taxon>
        <taxon>Chromadorea</taxon>
        <taxon>Rhabditida</taxon>
        <taxon>Tylenchina</taxon>
        <taxon>Panagrolaimomorpha</taxon>
        <taxon>Strongyloidoidea</taxon>
        <taxon>Strongyloididae</taxon>
        <taxon>Strongyloides</taxon>
    </lineage>
</organism>
<evidence type="ECO:0000313" key="1">
    <source>
        <dbReference type="Proteomes" id="UP000046392"/>
    </source>
</evidence>
<protein>
    <submittedName>
        <fullName evidence="2">SCP domain-containing protein</fullName>
    </submittedName>
</protein>